<reference evidence="3" key="1">
    <citation type="journal article" date="2019" name="bioRxiv">
        <title>Genomics, evolutionary history and diagnostics of the Alternaria alternata species group including apple and Asian pear pathotypes.</title>
        <authorList>
            <person name="Armitage A.D."/>
            <person name="Cockerton H.M."/>
            <person name="Sreenivasaprasad S."/>
            <person name="Woodhall J.W."/>
            <person name="Lane C.R."/>
            <person name="Harrison R.J."/>
            <person name="Clarkson J.P."/>
        </authorList>
    </citation>
    <scope>NUCLEOTIDE SEQUENCE [LARGE SCALE GENOMIC DNA]</scope>
    <source>
        <strain evidence="3">FERA 1177</strain>
    </source>
</reference>
<dbReference type="AlphaFoldDB" id="A0A4Q4NEY3"/>
<dbReference type="Proteomes" id="UP000291422">
    <property type="component" value="Unassembled WGS sequence"/>
</dbReference>
<accession>A0A4Q4NEY3</accession>
<gene>
    <name evidence="2" type="ORF">AA0117_g6333</name>
</gene>
<proteinExistence type="predicted"/>
<evidence type="ECO:0000313" key="3">
    <source>
        <dbReference type="Proteomes" id="UP000291422"/>
    </source>
</evidence>
<evidence type="ECO:0000256" key="1">
    <source>
        <dbReference type="SAM" id="MobiDB-lite"/>
    </source>
</evidence>
<name>A0A4Q4NEY3_ALTAL</name>
<sequence>MATLANVHATAAGPPTTPLPGAPTPGLVEPKNGDLLQYITRSIDSDEEFHFLRFEKLQRTNLVALQMKLVRTKDALSTATTMSDDDLEILRVDLEQYGEYPVVASYRSILTNSSYRNPKLPLPPGEEESELERREQKRITAAALLSVSGQRHGRI</sequence>
<feature type="region of interest" description="Disordered" evidence="1">
    <location>
        <begin position="1"/>
        <end position="27"/>
    </location>
</feature>
<organism evidence="2 3">
    <name type="scientific">Alternaria alternata</name>
    <name type="common">Alternaria rot fungus</name>
    <name type="synonym">Torula alternata</name>
    <dbReference type="NCBI Taxonomy" id="5599"/>
    <lineage>
        <taxon>Eukaryota</taxon>
        <taxon>Fungi</taxon>
        <taxon>Dikarya</taxon>
        <taxon>Ascomycota</taxon>
        <taxon>Pezizomycotina</taxon>
        <taxon>Dothideomycetes</taxon>
        <taxon>Pleosporomycetidae</taxon>
        <taxon>Pleosporales</taxon>
        <taxon>Pleosporineae</taxon>
        <taxon>Pleosporaceae</taxon>
        <taxon>Alternaria</taxon>
        <taxon>Alternaria sect. Alternaria</taxon>
        <taxon>Alternaria alternata complex</taxon>
    </lineage>
</organism>
<protein>
    <submittedName>
        <fullName evidence="2">Uncharacterized protein</fullName>
    </submittedName>
</protein>
<dbReference type="VEuPathDB" id="FungiDB:CC77DRAFT_1065110"/>
<evidence type="ECO:0000313" key="2">
    <source>
        <dbReference type="EMBL" id="RYN75410.1"/>
    </source>
</evidence>
<dbReference type="EMBL" id="PDXD01000014">
    <property type="protein sequence ID" value="RYN75410.1"/>
    <property type="molecule type" value="Genomic_DNA"/>
</dbReference>
<comment type="caution">
    <text evidence="2">The sequence shown here is derived from an EMBL/GenBank/DDBJ whole genome shotgun (WGS) entry which is preliminary data.</text>
</comment>
<feature type="region of interest" description="Disordered" evidence="1">
    <location>
        <begin position="114"/>
        <end position="135"/>
    </location>
</feature>